<evidence type="ECO:0000259" key="2">
    <source>
        <dbReference type="Pfam" id="PF03432"/>
    </source>
</evidence>
<dbReference type="Proteomes" id="UP000616201">
    <property type="component" value="Unassembled WGS sequence"/>
</dbReference>
<protein>
    <recommendedName>
        <fullName evidence="2">MobA/VirD2-like nuclease domain-containing protein</fullName>
    </recommendedName>
</protein>
<organism evidence="3 4">
    <name type="scientific">Sphingobacterium hungaricum</name>
    <dbReference type="NCBI Taxonomy" id="2082723"/>
    <lineage>
        <taxon>Bacteria</taxon>
        <taxon>Pseudomonadati</taxon>
        <taxon>Bacteroidota</taxon>
        <taxon>Sphingobacteriia</taxon>
        <taxon>Sphingobacteriales</taxon>
        <taxon>Sphingobacteriaceae</taxon>
        <taxon>Sphingobacterium</taxon>
    </lineage>
</organism>
<proteinExistence type="predicted"/>
<gene>
    <name evidence="3" type="ORF">C4F49_14190</name>
</gene>
<reference evidence="3" key="1">
    <citation type="submission" date="2018-02" db="EMBL/GenBank/DDBJ databases">
        <authorList>
            <person name="Vasarhelyi B.M."/>
            <person name="Deshmukh S."/>
            <person name="Balint B."/>
            <person name="Kukolya J."/>
        </authorList>
    </citation>
    <scope>NUCLEOTIDE SEQUENCE</scope>
    <source>
        <strain evidence="3">KB22</strain>
    </source>
</reference>
<keyword evidence="4" id="KW-1185">Reference proteome</keyword>
<evidence type="ECO:0000256" key="1">
    <source>
        <dbReference type="SAM" id="MobiDB-lite"/>
    </source>
</evidence>
<dbReference type="EMBL" id="PRDK01000008">
    <property type="protein sequence ID" value="MBE8714831.1"/>
    <property type="molecule type" value="Genomic_DNA"/>
</dbReference>
<comment type="caution">
    <text evidence="3">The sequence shown here is derived from an EMBL/GenBank/DDBJ whole genome shotgun (WGS) entry which is preliminary data.</text>
</comment>
<evidence type="ECO:0000313" key="4">
    <source>
        <dbReference type="Proteomes" id="UP000616201"/>
    </source>
</evidence>
<feature type="region of interest" description="Disordered" evidence="1">
    <location>
        <begin position="368"/>
        <end position="390"/>
    </location>
</feature>
<feature type="domain" description="MobA/VirD2-like nuclease" evidence="2">
    <location>
        <begin position="39"/>
        <end position="145"/>
    </location>
</feature>
<sequence>MIVKILRKSSTFKAVHYNTEKVERDRGELLLVQNFGILEGIENLRPKDYMNYLEALSAQSRRTKYPQFHVAISTKGRLHSKEELSTIAQKWMQGMGYGEQPYLLIYHRDTANNHIHIVSSRVGRDGKKISDSYEKLRAYSVMNQILGKNERHALANHLQKALSYSFSTRAQFAMLLEQQGYALNPADDVYKISKYGHVLGEIELAKVDNYIAARQKDKARMAQIRAVIERYSKKYDPKLEIKDSTYISHLANFLNEKFGLQFIFHGKTGQSPHGYTIIDHAEKSVYKGGEIMPLREFIAERNAINEPERNEKKTAEEAVFEDTVKQANSPDLTNNIAKSITSEPDAQMETLENANTILVAIDIHISDDVDDEAMHGRKRRGKQKSSAQNR</sequence>
<dbReference type="AlphaFoldDB" id="A0A928V0Q3"/>
<dbReference type="RefSeq" id="WP_196936691.1">
    <property type="nucleotide sequence ID" value="NZ_MU158698.1"/>
</dbReference>
<accession>A0A928V0Q3</accession>
<name>A0A928V0Q3_9SPHI</name>
<dbReference type="InterPro" id="IPR005094">
    <property type="entry name" value="Endonuclease_MobA/VirD2"/>
</dbReference>
<evidence type="ECO:0000313" key="3">
    <source>
        <dbReference type="EMBL" id="MBE8714831.1"/>
    </source>
</evidence>
<dbReference type="Pfam" id="PF03432">
    <property type="entry name" value="Relaxase"/>
    <property type="match status" value="1"/>
</dbReference>